<dbReference type="PANTHER" id="PTHR45527:SF1">
    <property type="entry name" value="FATTY ACID SYNTHASE"/>
    <property type="match status" value="1"/>
</dbReference>
<dbReference type="SUPFAM" id="SSF52777">
    <property type="entry name" value="CoA-dependent acyltransferases"/>
    <property type="match status" value="6"/>
</dbReference>
<evidence type="ECO:0000256" key="1">
    <source>
        <dbReference type="ARBA" id="ARBA00001957"/>
    </source>
</evidence>
<dbReference type="InterPro" id="IPR029058">
    <property type="entry name" value="AB_hydrolase_fold"/>
</dbReference>
<feature type="compositionally biased region" description="Basic and acidic residues" evidence="5">
    <location>
        <begin position="111"/>
        <end position="126"/>
    </location>
</feature>
<dbReference type="InterPro" id="IPR023213">
    <property type="entry name" value="CAT-like_dom_sf"/>
</dbReference>
<feature type="domain" description="Carrier" evidence="6">
    <location>
        <begin position="2193"/>
        <end position="2268"/>
    </location>
</feature>
<dbReference type="Gene3D" id="3.30.559.30">
    <property type="entry name" value="Nonribosomal peptide synthetase, condensation domain"/>
    <property type="match status" value="3"/>
</dbReference>
<dbReference type="NCBIfam" id="TIGR01733">
    <property type="entry name" value="AA-adenyl-dom"/>
    <property type="match status" value="1"/>
</dbReference>
<dbReference type="Gene3D" id="2.30.38.10">
    <property type="entry name" value="Luciferase, Domain 3"/>
    <property type="match status" value="1"/>
</dbReference>
<evidence type="ECO:0000313" key="8">
    <source>
        <dbReference type="Proteomes" id="UP000308697"/>
    </source>
</evidence>
<evidence type="ECO:0000256" key="3">
    <source>
        <dbReference type="ARBA" id="ARBA00022450"/>
    </source>
</evidence>
<feature type="compositionally biased region" description="Low complexity" evidence="5">
    <location>
        <begin position="31"/>
        <end position="41"/>
    </location>
</feature>
<reference evidence="7 8" key="1">
    <citation type="submission" date="2019-04" db="EMBL/GenBank/DDBJ databases">
        <title>Streptomyces piniterrae sp. nov., a heliquinomycin-producing actinomycete isolated from rhizosphere soil of Pinus yunnanensis.</title>
        <authorList>
            <person name="Zhuang X."/>
            <person name="Zhao J."/>
        </authorList>
    </citation>
    <scope>NUCLEOTIDE SEQUENCE [LARGE SCALE GENOMIC DNA]</scope>
    <source>
        <strain evidence="8">jys28</strain>
    </source>
</reference>
<feature type="domain" description="Carrier" evidence="6">
    <location>
        <begin position="1633"/>
        <end position="1708"/>
    </location>
</feature>
<dbReference type="FunFam" id="1.10.1200.10:FF:000016">
    <property type="entry name" value="Non-ribosomal peptide synthase"/>
    <property type="match status" value="1"/>
</dbReference>
<feature type="compositionally biased region" description="Basic and acidic residues" evidence="5">
    <location>
        <begin position="8"/>
        <end position="23"/>
    </location>
</feature>
<dbReference type="GO" id="GO:0008610">
    <property type="term" value="P:lipid biosynthetic process"/>
    <property type="evidence" value="ECO:0007669"/>
    <property type="project" value="UniProtKB-ARBA"/>
</dbReference>
<dbReference type="GO" id="GO:0017000">
    <property type="term" value="P:antibiotic biosynthetic process"/>
    <property type="evidence" value="ECO:0007669"/>
    <property type="project" value="UniProtKB-ARBA"/>
</dbReference>
<evidence type="ECO:0000256" key="4">
    <source>
        <dbReference type="ARBA" id="ARBA00022553"/>
    </source>
</evidence>
<dbReference type="Gene3D" id="1.10.1200.10">
    <property type="entry name" value="ACP-like"/>
    <property type="match status" value="2"/>
</dbReference>
<protein>
    <submittedName>
        <fullName evidence="7">Amino acid adenylation domain-containing protein</fullName>
    </submittedName>
</protein>
<name>A0A4U0MT52_9ACTN</name>
<dbReference type="Pfam" id="PF13193">
    <property type="entry name" value="AMP-binding_C"/>
    <property type="match status" value="1"/>
</dbReference>
<evidence type="ECO:0000256" key="2">
    <source>
        <dbReference type="ARBA" id="ARBA00006432"/>
    </source>
</evidence>
<dbReference type="Gene3D" id="3.30.559.10">
    <property type="entry name" value="Chloramphenicol acetyltransferase-like domain"/>
    <property type="match status" value="3"/>
</dbReference>
<dbReference type="Gene3D" id="3.30.300.30">
    <property type="match status" value="1"/>
</dbReference>
<dbReference type="GO" id="GO:0005737">
    <property type="term" value="C:cytoplasm"/>
    <property type="evidence" value="ECO:0007669"/>
    <property type="project" value="TreeGrafter"/>
</dbReference>
<dbReference type="InterPro" id="IPR020806">
    <property type="entry name" value="PKS_PP-bd"/>
</dbReference>
<dbReference type="Pfam" id="PF00668">
    <property type="entry name" value="Condensation"/>
    <property type="match status" value="3"/>
</dbReference>
<dbReference type="InterPro" id="IPR001242">
    <property type="entry name" value="Condensation_dom"/>
</dbReference>
<dbReference type="InterPro" id="IPR000873">
    <property type="entry name" value="AMP-dep_synth/lig_dom"/>
</dbReference>
<keyword evidence="3" id="KW-0596">Phosphopantetheine</keyword>
<comment type="caution">
    <text evidence="7">The sequence shown here is derived from an EMBL/GenBank/DDBJ whole genome shotgun (WGS) entry which is preliminary data.</text>
</comment>
<organism evidence="7 8">
    <name type="scientific">Streptomyces piniterrae</name>
    <dbReference type="NCBI Taxonomy" id="2571125"/>
    <lineage>
        <taxon>Bacteria</taxon>
        <taxon>Bacillati</taxon>
        <taxon>Actinomycetota</taxon>
        <taxon>Actinomycetes</taxon>
        <taxon>Kitasatosporales</taxon>
        <taxon>Streptomycetaceae</taxon>
        <taxon>Streptomyces</taxon>
    </lineage>
</organism>
<feature type="domain" description="Carrier" evidence="6">
    <location>
        <begin position="1074"/>
        <end position="1149"/>
    </location>
</feature>
<dbReference type="PANTHER" id="PTHR45527">
    <property type="entry name" value="NONRIBOSOMAL PEPTIDE SYNTHETASE"/>
    <property type="match status" value="1"/>
</dbReference>
<dbReference type="InterPro" id="IPR010071">
    <property type="entry name" value="AA_adenyl_dom"/>
</dbReference>
<gene>
    <name evidence="7" type="ORF">FCH28_31500</name>
</gene>
<proteinExistence type="inferred from homology"/>
<dbReference type="Pfam" id="PF00501">
    <property type="entry name" value="AMP-binding"/>
    <property type="match status" value="1"/>
</dbReference>
<feature type="region of interest" description="Disordered" evidence="5">
    <location>
        <begin position="2271"/>
        <end position="2290"/>
    </location>
</feature>
<dbReference type="EMBL" id="SUMB01000013">
    <property type="protein sequence ID" value="TJZ44125.1"/>
    <property type="molecule type" value="Genomic_DNA"/>
</dbReference>
<dbReference type="PROSITE" id="PS50075">
    <property type="entry name" value="CARRIER"/>
    <property type="match status" value="3"/>
</dbReference>
<dbReference type="GO" id="GO:0043041">
    <property type="term" value="P:amino acid activation for nonribosomal peptide biosynthetic process"/>
    <property type="evidence" value="ECO:0007669"/>
    <property type="project" value="TreeGrafter"/>
</dbReference>
<dbReference type="GO" id="GO:0044550">
    <property type="term" value="P:secondary metabolite biosynthetic process"/>
    <property type="evidence" value="ECO:0007669"/>
    <property type="project" value="TreeGrafter"/>
</dbReference>
<dbReference type="CDD" id="cd19531">
    <property type="entry name" value="LCL_NRPS-like"/>
    <property type="match status" value="3"/>
</dbReference>
<dbReference type="Gene3D" id="3.40.50.980">
    <property type="match status" value="2"/>
</dbReference>
<dbReference type="InterPro" id="IPR045851">
    <property type="entry name" value="AMP-bd_C_sf"/>
</dbReference>
<feature type="compositionally biased region" description="Basic and acidic residues" evidence="5">
    <location>
        <begin position="75"/>
        <end position="88"/>
    </location>
</feature>
<dbReference type="SUPFAM" id="SSF47336">
    <property type="entry name" value="ACP-like"/>
    <property type="match status" value="3"/>
</dbReference>
<dbReference type="InterPro" id="IPR025110">
    <property type="entry name" value="AMP-bd_C"/>
</dbReference>
<comment type="similarity">
    <text evidence="2">Belongs to the ATP-dependent AMP-binding enzyme family.</text>
</comment>
<dbReference type="GO" id="GO:0003824">
    <property type="term" value="F:catalytic activity"/>
    <property type="evidence" value="ECO:0007669"/>
    <property type="project" value="InterPro"/>
</dbReference>
<evidence type="ECO:0000313" key="7">
    <source>
        <dbReference type="EMBL" id="TJZ44125.1"/>
    </source>
</evidence>
<dbReference type="InterPro" id="IPR036736">
    <property type="entry name" value="ACP-like_sf"/>
</dbReference>
<evidence type="ECO:0000259" key="6">
    <source>
        <dbReference type="PROSITE" id="PS50075"/>
    </source>
</evidence>
<dbReference type="FunFam" id="3.40.50.980:FF:000001">
    <property type="entry name" value="Non-ribosomal peptide synthetase"/>
    <property type="match status" value="1"/>
</dbReference>
<dbReference type="Proteomes" id="UP000308697">
    <property type="component" value="Unassembled WGS sequence"/>
</dbReference>
<feature type="region of interest" description="Disordered" evidence="5">
    <location>
        <begin position="1"/>
        <end position="131"/>
    </location>
</feature>
<sequence>MPGGPAARGDRRGFDPRGRDRRDHRGRPRAAGRCGRGTRPGVPRTARRPSAGHLGGAGRRRGGGGEPAHGTAGRRSGDGGNERRRERAVSGTSYDFAGIGRRLAEHRRHERHTEHAAHPPGRRTDDGPVPLSSAQEGLWLFEQLFPGTSVNHLSYCGAVDGELDIPALTVALRKVMERHDILRTGFVGDPAGAPHGAPPRQVVRPEAAIEPRVVDLTGLPGPDREPEALRQARLLAAAPWDLREGPLLRVAVFLLSGNRSLLLVTAHHLIADGWSLGVFFDELAAAYTGADTPPHPPQYASVAGRRQPADPRALAHWREVLRGQEALQLPADGPRPAARRFRSATVPVRLPRELGSAVRQLAAETGTTPFMVLLTAFQAVLSRMSGQYDISVGSPTAMRQRAQAPDVIGPLVNMLVLRTDLGAEPTFRAALRRVRRTCLDAFAHQDVPFERLVEELGSDRDLGRGPLFQTMLVLQDEPAELWLGELRVTPVLLEPSAVQHEAELYLWSGGEEFHGFLGYDTDVFRADSAERLVDRFLTLLGAAVADPDRPLGRLPVLGEEEHRLVTRLAAGEAVEVPERCVHELFEEQADRVPDAPAVHAVDGTLGYRDLERRANRLAHHLRAHGVGPETLVGVCLDRTGDLVTALLAVLKAGGAYVPLDPNYPADRIHHILRDASATLLVTTGDHASGLPDGPWSLTVLDREREAIAARPAHRPDARATPLNAAYTIYTSGSTGHPKGVVIEHRQTAALLAWAHTAYTPDQLRNTLASTSVCFDLSVYEIFAPLSLGAALTLTHGTALDLITAPGPHRPTLLNTVPSIAQELLLQNALPPSATTINLAGEPLPPALVDDLYRQPHIEEVHNLYGPTEDTTYSTHHHTVPGSPQTPIGRPLPNTRAHVLDDQLQPLPLGTVGELYLTGDGTTRGYHRHPRQTAERYLPNPLTTHGGDRLYRTGDLVSRHPDGHLLYHGRSDTQIKIHGYRIEPAEIETALLTHPAVQQAALTTHDNRLHAHVVAPGLDGSPHLLKKYLQTKLPHHLTPHHFTFHTQLPTTPNHKIDYKALPPPRELAPTASHQPPTTPTQKLIAAHWKDVLDTPDPGLHDSFFTHGGHSLLATRLIARLARETGTPVPLHLLFRHPTIAELAEAIDALEEGEAAGIPRLDRAGRTTADGSVELPASFGQERLLFLCELDPQAHLAYHMPGGVRIRGPLDATALGAALDAVVQRHEALRTALRRSDEGVHQVVGRRTRTALRHVDLTGSTRPEDALRALTEAESETPFDLAEGPLFRATLATLGTDDHALLVTLHHTVSDGWSLTLLLDELTAHYTAQHTHTPPELPPLPVQYADHAAWQQHRLATGDLAYWRTHLAGVPPLPLPTDHPRPPQQTFHGATRPLHIDRTLTTALEQLAAAHDATPFMALLTVYQGLLARISGQSRITVGTPTSGRGHPDTENVIGFFVNSLALHTDLGGDPTFREALERVRRSCLDAYAHQDVPFERLVAELQPRRDPSRSPLFQTMFALHDAPPPDLGIPGLDCARLAVPRRTSQFDLTLSLDRTDDGLTGELVYNTDLFDEDTAARMTRQFLDVLTAAVTDPDRRLSGLLVLSDEEARRAAHLAAEAARTTEPASREPLPYRPPVTATQQLVAGVWSEVLDTPHPGIDDDFFAHGGHSILAGRIVNRLRGKTGTAIPLRLFMERPTIAALAEHLSASESTEPAAIPPLERVPGPDGRCALPASFGQERLWFLSELDPRAHLAYHLTGGARIRGPLDIDALRHALTAVTRRHETLRTALRHNGAGIDQLIGPPEPMSLTRTDLSGAPDPDAALRQLLAHQAELPFDLAEGPLFRATLATLGTDDHALLLAMHHTVSDGWSLTLLLDELTTHYTAHRDRADAALPPLSVQYADHAAWQQHRLTTGDLDDDLAYWRTHLAGLRPLPLPTDRPHPPRQTFHGATHPVHLDRNLTAALEQLAAAHGATPFMALLTAFEALLLRLSGRTDIAIGSPVAGRQHPELENLIGFFVNTLVLRTDLSGEPTFRAALERVWRTCLDAYAHQDVPFERLVSELQPQRDLSRSPLFQTMLILNAEPAAYALPGLDVAPLRPPRRTSQFDLTLSLDRTDEGLTGDLIYNTDLFDEATAARIADHFLTLLTTAVAHPDRPLGELLVLSDEEARRAAQLAAAADDSTGAGAPEPLPYRPPVTAAQQLVAAVWSEVLDTPRPGIDDDFFVHGGHSLLATRLTTRLTQKIGAQVPLHLVFQYPTVAGLAEHLPAATGEAPASIPRLNRRLRSGTPAEH</sequence>
<dbReference type="InterPro" id="IPR009081">
    <property type="entry name" value="PP-bd_ACP"/>
</dbReference>
<evidence type="ECO:0000256" key="5">
    <source>
        <dbReference type="SAM" id="MobiDB-lite"/>
    </source>
</evidence>
<dbReference type="Pfam" id="PF00550">
    <property type="entry name" value="PP-binding"/>
    <property type="match status" value="3"/>
</dbReference>
<keyword evidence="8" id="KW-1185">Reference proteome</keyword>
<dbReference type="SUPFAM" id="SSF56801">
    <property type="entry name" value="Acetyl-CoA synthetase-like"/>
    <property type="match status" value="1"/>
</dbReference>
<dbReference type="Gene3D" id="3.40.50.1820">
    <property type="entry name" value="alpha/beta hydrolase"/>
    <property type="match status" value="1"/>
</dbReference>
<dbReference type="OrthoDB" id="2472181at2"/>
<dbReference type="GO" id="GO:0072330">
    <property type="term" value="P:monocarboxylic acid biosynthetic process"/>
    <property type="evidence" value="ECO:0007669"/>
    <property type="project" value="UniProtKB-ARBA"/>
</dbReference>
<dbReference type="GO" id="GO:0031177">
    <property type="term" value="F:phosphopantetheine binding"/>
    <property type="evidence" value="ECO:0007669"/>
    <property type="project" value="InterPro"/>
</dbReference>
<dbReference type="SMART" id="SM00823">
    <property type="entry name" value="PKS_PP"/>
    <property type="match status" value="3"/>
</dbReference>
<accession>A0A4U0MT52</accession>
<comment type="cofactor">
    <cofactor evidence="1">
        <name>pantetheine 4'-phosphate</name>
        <dbReference type="ChEBI" id="CHEBI:47942"/>
    </cofactor>
</comment>
<keyword evidence="4" id="KW-0597">Phosphoprotein</keyword>